<dbReference type="Pfam" id="PF20254">
    <property type="entry name" value="DMFA2_C"/>
    <property type="match status" value="1"/>
</dbReference>
<proteinExistence type="predicted"/>
<reference evidence="3 4" key="1">
    <citation type="submission" date="2019-05" db="EMBL/GenBank/DDBJ databases">
        <title>Streptomyces sp. NEAU-C151, a novel actinomycete isolated from soil.</title>
        <authorList>
            <person name="Han L."/>
            <person name="Jiang H."/>
        </authorList>
    </citation>
    <scope>NUCLEOTIDE SEQUENCE [LARGE SCALE GENOMIC DNA]</scope>
    <source>
        <strain evidence="3 4">NEAU-C151</strain>
    </source>
</reference>
<dbReference type="InterPro" id="IPR023294">
    <property type="entry name" value="Tachylectin2"/>
</dbReference>
<evidence type="ECO:0000313" key="4">
    <source>
        <dbReference type="Proteomes" id="UP000305906"/>
    </source>
</evidence>
<name>A0A5R9FUV1_9ACTN</name>
<dbReference type="Gene3D" id="2.115.10.10">
    <property type="entry name" value="Tachylectin 2"/>
    <property type="match status" value="2"/>
</dbReference>
<keyword evidence="4" id="KW-1185">Reference proteome</keyword>
<feature type="domain" description="Tachylectin 2" evidence="1">
    <location>
        <begin position="26"/>
        <end position="157"/>
    </location>
</feature>
<sequence length="692" mass="75223">MTGHPQSRPRRLTEWASRDMAYDPQQRFLQLVPGGNGIIYAIQADGNLYWYRNTGWSTGTSSWANSGTGRLIGNKWQQFRYVLAAADGQIFAFQPNGDLIWYRYILSNSSTGAGSWHSASGSKISHGWNRFPRLLGGWNNVLYGVDGSGNMFWYRYTANNGSSGWASNSGAQIGRGWKSFNYLFADPNGVIFASKQGGALNWYRYLGTNGSSVWANSGRGIDLRILGGYQKQILSNGSGTVYRVRLSAANPPGADTELLWYRLLNSETINTSGVQWVNNGEGVRVGSGFTNQGSAALQGYPGSVSTPQNSSLSIHVSTTFSSYTSATLRLAPASGDPIQVTAPVSRSGQFQFLQSGYRSAGCGWNPSFSVSVASNWTSGIYASQLRSPFGGTQNVPFVVRPSSPQRDIAVLVPTNTYNAYNFWGGHDQYTGGQEGTQRTITLQRPGMGLDRNQNFLSATGHLDHLLYSDLLLTRWMTSAGFSFDCYADNDLDATGDQWLPSYKALVLTTHPEYFTETMRQNVVDFQNAGGRIIYTGGNGIYERVEYNGDRSAVIFRRPDGTRDLFREDGQPESEILEVSFYSPSYMTFAPYEVQNNHAFLAGTGLSVGSTFGSVAYNGSASGWELDIDAASSPGAVLIAQGLNPGAGADMMYVPKPNGGWVFSASSLSFNGGLPFDAAMRRIMLNAFTAAVA</sequence>
<evidence type="ECO:0000313" key="3">
    <source>
        <dbReference type="EMBL" id="TLS46429.1"/>
    </source>
</evidence>
<dbReference type="InterPro" id="IPR046540">
    <property type="entry name" value="DMFA2_C"/>
</dbReference>
<dbReference type="SUPFAM" id="SSF50934">
    <property type="entry name" value="Tachylectin-2"/>
    <property type="match status" value="1"/>
</dbReference>
<dbReference type="InterPro" id="IPR036813">
    <property type="entry name" value="Tachylectin2_sf"/>
</dbReference>
<protein>
    <recommendedName>
        <fullName evidence="5">Tachylectin 2 domain-containing protein</fullName>
    </recommendedName>
</protein>
<evidence type="ECO:0000259" key="1">
    <source>
        <dbReference type="Pfam" id="PF14517"/>
    </source>
</evidence>
<dbReference type="Pfam" id="PF14517">
    <property type="entry name" value="Tachylectin"/>
    <property type="match status" value="1"/>
</dbReference>
<gene>
    <name evidence="3" type="ORF">FE633_08895</name>
</gene>
<dbReference type="EMBL" id="VBZC01000008">
    <property type="protein sequence ID" value="TLS46429.1"/>
    <property type="molecule type" value="Genomic_DNA"/>
</dbReference>
<comment type="caution">
    <text evidence="3">The sequence shown here is derived from an EMBL/GenBank/DDBJ whole genome shotgun (WGS) entry which is preliminary data.</text>
</comment>
<dbReference type="AlphaFoldDB" id="A0A5R9FUV1"/>
<feature type="domain" description="N,N-dimethylformamidase beta subunit-like C-terminal" evidence="2">
    <location>
        <begin position="359"/>
        <end position="674"/>
    </location>
</feature>
<evidence type="ECO:0008006" key="5">
    <source>
        <dbReference type="Google" id="ProtNLM"/>
    </source>
</evidence>
<organism evidence="3 4">
    <name type="scientific">Streptomyces montanus</name>
    <dbReference type="NCBI Taxonomy" id="2580423"/>
    <lineage>
        <taxon>Bacteria</taxon>
        <taxon>Bacillati</taxon>
        <taxon>Actinomycetota</taxon>
        <taxon>Actinomycetes</taxon>
        <taxon>Kitasatosporales</taxon>
        <taxon>Streptomycetaceae</taxon>
        <taxon>Streptomyces</taxon>
    </lineage>
</organism>
<dbReference type="Proteomes" id="UP000305906">
    <property type="component" value="Unassembled WGS sequence"/>
</dbReference>
<accession>A0A5R9FUV1</accession>
<evidence type="ECO:0000259" key="2">
    <source>
        <dbReference type="Pfam" id="PF20254"/>
    </source>
</evidence>